<accession>A0AAV4P2A8</accession>
<proteinExistence type="predicted"/>
<sequence length="97" mass="11105">MLAKIATLLKTCFAVHGKKMSCAHQYSTEFRLQHKRRVDTDKTVSFQTTHPKAPSTIIPACGTRPVNWNDNPQRTGDCHTVFMHFTPYCLSKMSFLF</sequence>
<gene>
    <name evidence="1" type="ORF">CEXT_410661</name>
</gene>
<evidence type="ECO:0000313" key="2">
    <source>
        <dbReference type="Proteomes" id="UP001054945"/>
    </source>
</evidence>
<keyword evidence="2" id="KW-1185">Reference proteome</keyword>
<organism evidence="1 2">
    <name type="scientific">Caerostris extrusa</name>
    <name type="common">Bark spider</name>
    <name type="synonym">Caerostris bankana</name>
    <dbReference type="NCBI Taxonomy" id="172846"/>
    <lineage>
        <taxon>Eukaryota</taxon>
        <taxon>Metazoa</taxon>
        <taxon>Ecdysozoa</taxon>
        <taxon>Arthropoda</taxon>
        <taxon>Chelicerata</taxon>
        <taxon>Arachnida</taxon>
        <taxon>Araneae</taxon>
        <taxon>Araneomorphae</taxon>
        <taxon>Entelegynae</taxon>
        <taxon>Araneoidea</taxon>
        <taxon>Araneidae</taxon>
        <taxon>Caerostris</taxon>
    </lineage>
</organism>
<comment type="caution">
    <text evidence="1">The sequence shown here is derived from an EMBL/GenBank/DDBJ whole genome shotgun (WGS) entry which is preliminary data.</text>
</comment>
<dbReference type="AlphaFoldDB" id="A0AAV4P2A8"/>
<protein>
    <submittedName>
        <fullName evidence="1">Uncharacterized protein</fullName>
    </submittedName>
</protein>
<evidence type="ECO:0000313" key="1">
    <source>
        <dbReference type="EMBL" id="GIX90153.1"/>
    </source>
</evidence>
<reference evidence="1 2" key="1">
    <citation type="submission" date="2021-06" db="EMBL/GenBank/DDBJ databases">
        <title>Caerostris extrusa draft genome.</title>
        <authorList>
            <person name="Kono N."/>
            <person name="Arakawa K."/>
        </authorList>
    </citation>
    <scope>NUCLEOTIDE SEQUENCE [LARGE SCALE GENOMIC DNA]</scope>
</reference>
<dbReference type="EMBL" id="BPLR01021478">
    <property type="protein sequence ID" value="GIX90153.1"/>
    <property type="molecule type" value="Genomic_DNA"/>
</dbReference>
<name>A0AAV4P2A8_CAEEX</name>
<dbReference type="Proteomes" id="UP001054945">
    <property type="component" value="Unassembled WGS sequence"/>
</dbReference>